<sequence>MIQIDDAGSGSLIGGTCIGAIRVETEEYYYEIIPLEFYSIENFNKKLYLDYVVDIIKKLLYKLKADKNEPIYICRGYMFDKARKWLLDKNYNFESVKIVEPLQSKIEKSFEEYSISLGLFETFIRYTKYPFHFHRILKWVYADYENRSNLCKAGWKSWQKYGNLQTKSSESFLKKSNYICLKCGKAIADNSKVKIISYYSDRCNSVYLHHKC</sequence>
<dbReference type="RefSeq" id="WP_050356278.1">
    <property type="nucleotide sequence ID" value="NZ_LGSS01000017.1"/>
</dbReference>
<proteinExistence type="predicted"/>
<dbReference type="EMBL" id="LGSS01000017">
    <property type="protein sequence ID" value="KNF07439.1"/>
    <property type="molecule type" value="Genomic_DNA"/>
</dbReference>
<dbReference type="STRING" id="1503.CLPU_17c00640"/>
<gene>
    <name evidence="1" type="ORF">CLPU_17c00640</name>
</gene>
<organism evidence="1 2">
    <name type="scientific">Gottschalkia purinilytica</name>
    <name type="common">Clostridium purinilyticum</name>
    <dbReference type="NCBI Taxonomy" id="1503"/>
    <lineage>
        <taxon>Bacteria</taxon>
        <taxon>Bacillati</taxon>
        <taxon>Bacillota</taxon>
        <taxon>Tissierellia</taxon>
        <taxon>Tissierellales</taxon>
        <taxon>Gottschalkiaceae</taxon>
        <taxon>Gottschalkia</taxon>
    </lineage>
</organism>
<dbReference type="OrthoDB" id="1738242at2"/>
<dbReference type="AlphaFoldDB" id="A0A0L0W7E5"/>
<reference evidence="2" key="1">
    <citation type="submission" date="2015-07" db="EMBL/GenBank/DDBJ databases">
        <title>Draft genome sequence of the purine-degrading Gottschalkia purinilyticum DSM 1384 (formerly Clostridium purinilyticum).</title>
        <authorList>
            <person name="Poehlein A."/>
            <person name="Schiel-Bengelsdorf B."/>
            <person name="Bengelsdorf F.R."/>
            <person name="Daniel R."/>
            <person name="Duerre P."/>
        </authorList>
    </citation>
    <scope>NUCLEOTIDE SEQUENCE [LARGE SCALE GENOMIC DNA]</scope>
    <source>
        <strain evidence="2">DSM 1384</strain>
    </source>
</reference>
<dbReference type="PATRIC" id="fig|1503.3.peg.743"/>
<comment type="caution">
    <text evidence="1">The sequence shown here is derived from an EMBL/GenBank/DDBJ whole genome shotgun (WGS) entry which is preliminary data.</text>
</comment>
<evidence type="ECO:0000313" key="1">
    <source>
        <dbReference type="EMBL" id="KNF07439.1"/>
    </source>
</evidence>
<evidence type="ECO:0000313" key="2">
    <source>
        <dbReference type="Proteomes" id="UP000037267"/>
    </source>
</evidence>
<dbReference type="Proteomes" id="UP000037267">
    <property type="component" value="Unassembled WGS sequence"/>
</dbReference>
<name>A0A0L0W7E5_GOTPU</name>
<protein>
    <submittedName>
        <fullName evidence="1">Uncharacterized protein</fullName>
    </submittedName>
</protein>
<accession>A0A0L0W7E5</accession>
<keyword evidence="2" id="KW-1185">Reference proteome</keyword>